<comment type="similarity">
    <text evidence="2">Belongs to the GerABKC lipoprotein family.</text>
</comment>
<dbReference type="Gene3D" id="3.30.300.210">
    <property type="entry name" value="Nutrient germinant receptor protein C, domain 3"/>
    <property type="match status" value="1"/>
</dbReference>
<evidence type="ECO:0000313" key="10">
    <source>
        <dbReference type="EMBL" id="AZV44221.1"/>
    </source>
</evidence>
<gene>
    <name evidence="10" type="ORF">BAOM_3612</name>
</gene>
<protein>
    <submittedName>
        <fullName evidence="10">Ger(X)C family germination protein</fullName>
    </submittedName>
</protein>
<dbReference type="PROSITE" id="PS51257">
    <property type="entry name" value="PROKAR_LIPOPROTEIN"/>
    <property type="match status" value="1"/>
</dbReference>
<evidence type="ECO:0000256" key="2">
    <source>
        <dbReference type="ARBA" id="ARBA00007886"/>
    </source>
</evidence>
<evidence type="ECO:0000256" key="4">
    <source>
        <dbReference type="ARBA" id="ARBA00022729"/>
    </source>
</evidence>
<dbReference type="AlphaFoldDB" id="A0A3Q9RPK5"/>
<keyword evidence="4" id="KW-0732">Signal</keyword>
<dbReference type="InterPro" id="IPR057336">
    <property type="entry name" value="GerAC_N"/>
</dbReference>
<keyword evidence="6" id="KW-0564">Palmitate</keyword>
<evidence type="ECO:0000256" key="6">
    <source>
        <dbReference type="ARBA" id="ARBA00023139"/>
    </source>
</evidence>
<dbReference type="PANTHER" id="PTHR35789:SF1">
    <property type="entry name" value="SPORE GERMINATION PROTEIN B3"/>
    <property type="match status" value="1"/>
</dbReference>
<feature type="domain" description="Spore germination GerAC-like C-terminal" evidence="8">
    <location>
        <begin position="222"/>
        <end position="375"/>
    </location>
</feature>
<dbReference type="InterPro" id="IPR008844">
    <property type="entry name" value="Spore_GerAC-like"/>
</dbReference>
<comment type="subcellular location">
    <subcellularLocation>
        <location evidence="1">Membrane</location>
        <topology evidence="1">Lipid-anchor</topology>
    </subcellularLocation>
</comment>
<evidence type="ECO:0000256" key="1">
    <source>
        <dbReference type="ARBA" id="ARBA00004635"/>
    </source>
</evidence>
<evidence type="ECO:0000313" key="11">
    <source>
        <dbReference type="Proteomes" id="UP000283095"/>
    </source>
</evidence>
<evidence type="ECO:0000259" key="9">
    <source>
        <dbReference type="Pfam" id="PF25198"/>
    </source>
</evidence>
<feature type="domain" description="Spore germination protein N-terminal" evidence="9">
    <location>
        <begin position="23"/>
        <end position="196"/>
    </location>
</feature>
<dbReference type="PANTHER" id="PTHR35789">
    <property type="entry name" value="SPORE GERMINATION PROTEIN B3"/>
    <property type="match status" value="1"/>
</dbReference>
<dbReference type="RefSeq" id="WP_164853269.1">
    <property type="nucleotide sequence ID" value="NZ_CP026095.1"/>
</dbReference>
<dbReference type="Pfam" id="PF05504">
    <property type="entry name" value="Spore_GerAC"/>
    <property type="match status" value="1"/>
</dbReference>
<name>A0A3Q9RPK5_9BACI</name>
<accession>A0A3Q9RPK5</accession>
<keyword evidence="5" id="KW-0472">Membrane</keyword>
<dbReference type="EMBL" id="CP026095">
    <property type="protein sequence ID" value="AZV44221.1"/>
    <property type="molecule type" value="Genomic_DNA"/>
</dbReference>
<dbReference type="Proteomes" id="UP000283095">
    <property type="component" value="Chromosome"/>
</dbReference>
<evidence type="ECO:0000256" key="5">
    <source>
        <dbReference type="ARBA" id="ARBA00023136"/>
    </source>
</evidence>
<dbReference type="NCBIfam" id="TIGR02887">
    <property type="entry name" value="spore_ger_x_C"/>
    <property type="match status" value="1"/>
</dbReference>
<dbReference type="Pfam" id="PF25198">
    <property type="entry name" value="Spore_GerAC_N"/>
    <property type="match status" value="1"/>
</dbReference>
<dbReference type="InterPro" id="IPR038501">
    <property type="entry name" value="Spore_GerAC_C_sf"/>
</dbReference>
<organism evidence="10 11">
    <name type="scientific">Peribacillus asahii</name>
    <dbReference type="NCBI Taxonomy" id="228899"/>
    <lineage>
        <taxon>Bacteria</taxon>
        <taxon>Bacillati</taxon>
        <taxon>Bacillota</taxon>
        <taxon>Bacilli</taxon>
        <taxon>Bacillales</taxon>
        <taxon>Bacillaceae</taxon>
        <taxon>Peribacillus</taxon>
    </lineage>
</organism>
<evidence type="ECO:0000256" key="3">
    <source>
        <dbReference type="ARBA" id="ARBA00022544"/>
    </source>
</evidence>
<dbReference type="KEGG" id="pasa:BAOM_3612"/>
<dbReference type="GO" id="GO:0009847">
    <property type="term" value="P:spore germination"/>
    <property type="evidence" value="ECO:0007669"/>
    <property type="project" value="InterPro"/>
</dbReference>
<reference evidence="10 11" key="1">
    <citation type="submission" date="2018-01" db="EMBL/GenBank/DDBJ databases">
        <title>Bacillus asahii Genome sequencing and assembly.</title>
        <authorList>
            <person name="Jiang H."/>
            <person name="Feng Y."/>
            <person name="Zhao F."/>
            <person name="Lin X."/>
        </authorList>
    </citation>
    <scope>NUCLEOTIDE SEQUENCE [LARGE SCALE GENOMIC DNA]</scope>
    <source>
        <strain evidence="10 11">OM18</strain>
    </source>
</reference>
<keyword evidence="7" id="KW-0449">Lipoprotein</keyword>
<evidence type="ECO:0000256" key="7">
    <source>
        <dbReference type="ARBA" id="ARBA00023288"/>
    </source>
</evidence>
<evidence type="ECO:0000259" key="8">
    <source>
        <dbReference type="Pfam" id="PF05504"/>
    </source>
</evidence>
<sequence length="390" mass="44827">MKRIIKKGLVLMICLLFLSGCWDQKNIQDIHYVTTFGVDYKDGKYIVYVQLIDFAGVAKQEVKPTTPSRSYIGHNSGKTITEAINNLYKTAQQRLFLGHVHTFILTENALKQDINDIIDAAFRNNFIRYSSNFFVTKKPLDELLKITGFFNLSPMYSELHFPDEVYRNRSFIRPITIQEFIAEYREAAVTAIVPSIAWNAKDWKDNSKKKLKTFTIDGAYTLFYNKSKPWYSEEELAGVRWMTKDTTRTPVDIQTKDGFAYFSMAHPKTKIKPIIEGNQAKFIIHCSVSGRILGLTSHKSIKALEKSLKSSIAQDIRKTFEAGLRNNADPLNLGGTLYRKELRFWQAHHFNEPNDYLHRDALQAIHIDVKLANTGILKAKPFKDKEILGK</sequence>
<dbReference type="InterPro" id="IPR046953">
    <property type="entry name" value="Spore_GerAC-like_C"/>
</dbReference>
<keyword evidence="3" id="KW-0309">Germination</keyword>
<dbReference type="GO" id="GO:0016020">
    <property type="term" value="C:membrane"/>
    <property type="evidence" value="ECO:0007669"/>
    <property type="project" value="UniProtKB-SubCell"/>
</dbReference>
<proteinExistence type="inferred from homology"/>